<dbReference type="AlphaFoldDB" id="A0AAD9GHP0"/>
<evidence type="ECO:0000256" key="1">
    <source>
        <dbReference type="RuleBase" id="RU368009"/>
    </source>
</evidence>
<keyword evidence="1" id="KW-0833">Ubl conjugation pathway</keyword>
<dbReference type="GO" id="GO:0005634">
    <property type="term" value="C:nucleus"/>
    <property type="evidence" value="ECO:0007669"/>
    <property type="project" value="TreeGrafter"/>
</dbReference>
<keyword evidence="1" id="KW-0067">ATP-binding</keyword>
<dbReference type="Pfam" id="PF00899">
    <property type="entry name" value="ThiF"/>
    <property type="match status" value="1"/>
</dbReference>
<reference evidence="3" key="2">
    <citation type="submission" date="2021-05" db="EMBL/GenBank/DDBJ databases">
        <authorList>
            <person name="Pain A."/>
        </authorList>
    </citation>
    <scope>NUCLEOTIDE SEQUENCE</scope>
    <source>
        <strain evidence="3">1802A</strain>
    </source>
</reference>
<dbReference type="GO" id="GO:0005524">
    <property type="term" value="F:ATP binding"/>
    <property type="evidence" value="ECO:0007669"/>
    <property type="project" value="UniProtKB-UniRule"/>
</dbReference>
<reference evidence="3" key="1">
    <citation type="journal article" date="2014" name="Nucleic Acids Res.">
        <title>The evolutionary dynamics of variant antigen genes in Babesia reveal a history of genomic innovation underlying host-parasite interaction.</title>
        <authorList>
            <person name="Jackson A.P."/>
            <person name="Otto T.D."/>
            <person name="Darby A."/>
            <person name="Ramaprasad A."/>
            <person name="Xia D."/>
            <person name="Echaide I.E."/>
            <person name="Farber M."/>
            <person name="Gahlot S."/>
            <person name="Gamble J."/>
            <person name="Gupta D."/>
            <person name="Gupta Y."/>
            <person name="Jackson L."/>
            <person name="Malandrin L."/>
            <person name="Malas T.B."/>
            <person name="Moussa E."/>
            <person name="Nair M."/>
            <person name="Reid A.J."/>
            <person name="Sanders M."/>
            <person name="Sharma J."/>
            <person name="Tracey A."/>
            <person name="Quail M.A."/>
            <person name="Weir W."/>
            <person name="Wastling J.M."/>
            <person name="Hall N."/>
            <person name="Willadsen P."/>
            <person name="Lingelbach K."/>
            <person name="Shiels B."/>
            <person name="Tait A."/>
            <person name="Berriman M."/>
            <person name="Allred D.R."/>
            <person name="Pain A."/>
        </authorList>
    </citation>
    <scope>NUCLEOTIDE SEQUENCE</scope>
    <source>
        <strain evidence="3">1802A</strain>
    </source>
</reference>
<dbReference type="SUPFAM" id="SSF69572">
    <property type="entry name" value="Activating enzymes of the ubiquitin-like proteins"/>
    <property type="match status" value="1"/>
</dbReference>
<dbReference type="GO" id="GO:0045116">
    <property type="term" value="P:protein neddylation"/>
    <property type="evidence" value="ECO:0007669"/>
    <property type="project" value="UniProtKB-UniRule"/>
</dbReference>
<dbReference type="Gene3D" id="3.10.290.20">
    <property type="entry name" value="Ubiquitin-like 2 activating enzyme e1b. Chain: B, domain 3"/>
    <property type="match status" value="1"/>
</dbReference>
<dbReference type="EC" id="6.2.1.64" evidence="1"/>
<evidence type="ECO:0000313" key="3">
    <source>
        <dbReference type="EMBL" id="KAK1938607.1"/>
    </source>
</evidence>
<name>A0AAD9GHP0_BABDI</name>
<dbReference type="InterPro" id="IPR000594">
    <property type="entry name" value="ThiF_NAD_FAD-bd"/>
</dbReference>
<dbReference type="GO" id="GO:0005737">
    <property type="term" value="C:cytoplasm"/>
    <property type="evidence" value="ECO:0007669"/>
    <property type="project" value="TreeGrafter"/>
</dbReference>
<dbReference type="Gene3D" id="3.40.50.720">
    <property type="entry name" value="NAD(P)-binding Rossmann-like Domain"/>
    <property type="match status" value="1"/>
</dbReference>
<comment type="similarity">
    <text evidence="1">Belongs to the ubiquitin-activating E1 family. UBA3 subfamily.</text>
</comment>
<dbReference type="PANTHER" id="PTHR10953:SF6">
    <property type="entry name" value="NEDD8-ACTIVATING ENZYME E1 CATALYTIC SUBUNIT"/>
    <property type="match status" value="1"/>
</dbReference>
<comment type="function">
    <text evidence="1">Catalytic subunit of the dimeric E1 enzyme, which activates NEDD8.</text>
</comment>
<protein>
    <recommendedName>
        <fullName evidence="1">NEDD8-activating enzyme E1 catalytic subunit</fullName>
        <ecNumber evidence="1">6.2.1.64</ecNumber>
    </recommendedName>
</protein>
<dbReference type="GO" id="GO:0019781">
    <property type="term" value="F:NEDD8 activating enzyme activity"/>
    <property type="evidence" value="ECO:0007669"/>
    <property type="project" value="UniProtKB-UniRule"/>
</dbReference>
<dbReference type="EMBL" id="JAHBMH010000024">
    <property type="protein sequence ID" value="KAK1938607.1"/>
    <property type="molecule type" value="Genomic_DNA"/>
</dbReference>
<comment type="catalytic activity">
    <reaction evidence="1">
        <text>ATP + [NEDD8 protein] + [E1 NEDD8-activating enzyme]-L-cysteine = AMP + diphosphate + [E1 NEDD8-activating enzyme]-S-[NEDD8 protein]-yl-L-cysteine.</text>
        <dbReference type="EC" id="6.2.1.64"/>
    </reaction>
</comment>
<sequence>MDETLEANILLIGAGGLGCEIIKNLLIKGAKNITIVDPDTIEIHNLTRQIIYRIEDCGQPKARVAAERINARDGRTHAKFIATAIQDVPIRTIAKFDLIISTVDNIDARRWINMAVMVIWQRHSRCGNSQTTEELRPWLVDGGSQELYGHVRVMSNRNQPCLECSLPLFTSENDTPSCSLPNKPKTPEDCIKYGIKSITMDMVDKTLNVTTTNSIVAALITNIITKRQTDNNFYFYSGRGHTVLDAFAMQKQQDCMMCNCNAIAIKTQMTHTLEQLVHKIATEIQSKHINVTSKKGTIYMGTSKMFEQLYSSRMDKTLGDLQDVIDDILYVTTKGEDAWYWVYLDFDEHGE</sequence>
<comment type="caution">
    <text evidence="3">The sequence shown here is derived from an EMBL/GenBank/DDBJ whole genome shotgun (WGS) entry which is preliminary data.</text>
</comment>
<keyword evidence="1" id="KW-0436">Ligase</keyword>
<dbReference type="InterPro" id="IPR045886">
    <property type="entry name" value="ThiF/MoeB/HesA"/>
</dbReference>
<gene>
    <name evidence="3" type="ORF">X943_002676</name>
</gene>
<dbReference type="Proteomes" id="UP001195914">
    <property type="component" value="Unassembled WGS sequence"/>
</dbReference>
<proteinExistence type="inferred from homology"/>
<keyword evidence="4" id="KW-1185">Reference proteome</keyword>
<feature type="domain" description="THIF-type NAD/FAD binding fold" evidence="2">
    <location>
        <begin position="5"/>
        <end position="255"/>
    </location>
</feature>
<evidence type="ECO:0000313" key="4">
    <source>
        <dbReference type="Proteomes" id="UP001195914"/>
    </source>
</evidence>
<organism evidence="3 4">
    <name type="scientific">Babesia divergens</name>
    <dbReference type="NCBI Taxonomy" id="32595"/>
    <lineage>
        <taxon>Eukaryota</taxon>
        <taxon>Sar</taxon>
        <taxon>Alveolata</taxon>
        <taxon>Apicomplexa</taxon>
        <taxon>Aconoidasida</taxon>
        <taxon>Piroplasmida</taxon>
        <taxon>Babesiidae</taxon>
        <taxon>Babesia</taxon>
    </lineage>
</organism>
<evidence type="ECO:0000259" key="2">
    <source>
        <dbReference type="Pfam" id="PF00899"/>
    </source>
</evidence>
<dbReference type="PANTHER" id="PTHR10953">
    <property type="entry name" value="UBIQUITIN-ACTIVATING ENZYME E1"/>
    <property type="match status" value="1"/>
</dbReference>
<comment type="pathway">
    <text evidence="1">Protein modification; protein neddylation.</text>
</comment>
<accession>A0AAD9GHP0</accession>
<keyword evidence="1" id="KW-0547">Nucleotide-binding</keyword>
<dbReference type="InterPro" id="IPR035985">
    <property type="entry name" value="Ubiquitin-activating_enz"/>
</dbReference>